<dbReference type="Gene3D" id="1.10.3080.10">
    <property type="entry name" value="Clc chloride channel"/>
    <property type="match status" value="1"/>
</dbReference>
<dbReference type="PRINTS" id="PR00762">
    <property type="entry name" value="CLCHANNEL"/>
</dbReference>
<protein>
    <submittedName>
        <fullName evidence="12">H(+)/Cl(-) exchange transporter ClcA</fullName>
    </submittedName>
</protein>
<keyword evidence="5" id="KW-0406">Ion transport</keyword>
<evidence type="ECO:0000256" key="7">
    <source>
        <dbReference type="ARBA" id="ARBA00023173"/>
    </source>
</evidence>
<feature type="transmembrane region" description="Helical" evidence="11">
    <location>
        <begin position="350"/>
        <end position="371"/>
    </location>
</feature>
<feature type="region of interest" description="Disordered" evidence="10">
    <location>
        <begin position="512"/>
        <end position="535"/>
    </location>
</feature>
<name>F1YVS3_9PROT</name>
<evidence type="ECO:0000256" key="11">
    <source>
        <dbReference type="SAM" id="Phobius"/>
    </source>
</evidence>
<keyword evidence="4 11" id="KW-1133">Transmembrane helix</keyword>
<comment type="caution">
    <text evidence="12">The sequence shown here is derived from an EMBL/GenBank/DDBJ whole genome shotgun (WGS) entry which is preliminary data.</text>
</comment>
<evidence type="ECO:0000256" key="8">
    <source>
        <dbReference type="ARBA" id="ARBA00023214"/>
    </source>
</evidence>
<keyword evidence="9" id="KW-0407">Ion channel</keyword>
<dbReference type="GO" id="GO:0005254">
    <property type="term" value="F:chloride channel activity"/>
    <property type="evidence" value="ECO:0007669"/>
    <property type="project" value="UniProtKB-KW"/>
</dbReference>
<feature type="transmembrane region" description="Helical" evidence="11">
    <location>
        <begin position="132"/>
        <end position="153"/>
    </location>
</feature>
<evidence type="ECO:0000256" key="3">
    <source>
        <dbReference type="ARBA" id="ARBA00022692"/>
    </source>
</evidence>
<dbReference type="AlphaFoldDB" id="F1YVS3"/>
<accession>F1YVS3</accession>
<keyword evidence="8" id="KW-0868">Chloride</keyword>
<dbReference type="PANTHER" id="PTHR43427">
    <property type="entry name" value="CHLORIDE CHANNEL PROTEIN CLC-E"/>
    <property type="match status" value="1"/>
</dbReference>
<dbReference type="InterPro" id="IPR014743">
    <property type="entry name" value="Cl-channel_core"/>
</dbReference>
<feature type="region of interest" description="Disordered" evidence="10">
    <location>
        <begin position="1"/>
        <end position="21"/>
    </location>
</feature>
<evidence type="ECO:0000256" key="9">
    <source>
        <dbReference type="ARBA" id="ARBA00023303"/>
    </source>
</evidence>
<dbReference type="EMBL" id="AEUP01000030">
    <property type="protein sequence ID" value="EGE47378.1"/>
    <property type="molecule type" value="Genomic_DNA"/>
</dbReference>
<keyword evidence="3 11" id="KW-0812">Transmembrane</keyword>
<dbReference type="PANTHER" id="PTHR43427:SF6">
    <property type="entry name" value="CHLORIDE CHANNEL PROTEIN CLC-E"/>
    <property type="match status" value="1"/>
</dbReference>
<dbReference type="CDD" id="cd01034">
    <property type="entry name" value="EriC_like"/>
    <property type="match status" value="1"/>
</dbReference>
<evidence type="ECO:0000256" key="4">
    <source>
        <dbReference type="ARBA" id="ARBA00022989"/>
    </source>
</evidence>
<feature type="compositionally biased region" description="Basic residues" evidence="10">
    <location>
        <begin position="1"/>
        <end position="10"/>
    </location>
</feature>
<feature type="transmembrane region" description="Helical" evidence="11">
    <location>
        <begin position="273"/>
        <end position="294"/>
    </location>
</feature>
<keyword evidence="7" id="KW-0869">Chloride channel</keyword>
<keyword evidence="2" id="KW-0813">Transport</keyword>
<keyword evidence="6 11" id="KW-0472">Membrane</keyword>
<evidence type="ECO:0000256" key="5">
    <source>
        <dbReference type="ARBA" id="ARBA00023065"/>
    </source>
</evidence>
<evidence type="ECO:0000256" key="2">
    <source>
        <dbReference type="ARBA" id="ARBA00022448"/>
    </source>
</evidence>
<gene>
    <name evidence="12" type="primary">clcA</name>
    <name evidence="12" type="ORF">APO_2065</name>
</gene>
<comment type="subcellular location">
    <subcellularLocation>
        <location evidence="1">Membrane</location>
        <topology evidence="1">Multi-pass membrane protein</topology>
    </subcellularLocation>
</comment>
<dbReference type="Pfam" id="PF00654">
    <property type="entry name" value="Voltage_CLC"/>
    <property type="match status" value="1"/>
</dbReference>
<dbReference type="InterPro" id="IPR050368">
    <property type="entry name" value="ClC-type_chloride_channel"/>
</dbReference>
<reference evidence="12 13" key="1">
    <citation type="journal article" date="2011" name="Science">
        <title>Drosophila microbiome modulates host developmental and metabolic homeostasis via insulin signaling.</title>
        <authorList>
            <person name="Shin S.C."/>
            <person name="Kim S.H."/>
            <person name="You H."/>
            <person name="Kim B."/>
            <person name="Kim A.C."/>
            <person name="Lee K.A."/>
            <person name="Yoon J.H."/>
            <person name="Ryu J.H."/>
            <person name="Lee W.J."/>
        </authorList>
    </citation>
    <scope>NUCLEOTIDE SEQUENCE [LARGE SCALE GENOMIC DNA]</scope>
    <source>
        <strain evidence="12 13">DM001</strain>
    </source>
</reference>
<dbReference type="SUPFAM" id="SSF81340">
    <property type="entry name" value="Clc chloride channel"/>
    <property type="match status" value="1"/>
</dbReference>
<evidence type="ECO:0000256" key="10">
    <source>
        <dbReference type="SAM" id="MobiDB-lite"/>
    </source>
</evidence>
<evidence type="ECO:0000256" key="6">
    <source>
        <dbReference type="ARBA" id="ARBA00023136"/>
    </source>
</evidence>
<feature type="transmembrane region" description="Helical" evidence="11">
    <location>
        <begin position="470"/>
        <end position="494"/>
    </location>
</feature>
<evidence type="ECO:0000256" key="1">
    <source>
        <dbReference type="ARBA" id="ARBA00004141"/>
    </source>
</evidence>
<sequence>MCSGKARQKPTPHPLHGPIMGPAHNKSGACHKYSALKNYRLFHVVYEMLHSVASFFLPFMPLRMPPMSASVFPTTESLRHLREHAKAGTVNWRRKFIYWSGAIMVGVVAVGFAALADAAAHVRDHILKISPLLMLLVTPGGLALSTWLTRTWFRGAQGSGIPQAIACMHLNNNAIVDKVLALRIAFAKILLTCLGLLSGASIGREGPTVQVGASIMHTVGHYMGITDITRQRALIKAGGAAGVAAAFNTPLAGIVFGIEELAHSFEQRTSGTMLTCVVISGVTAIALVGNYTYFGHTYSSVPVGTSWLAVLACGIIGGLCGGGFSALLVRISRGIPGAFGAFITRHPVAFAALCGVLLALIGLISGGMTYGTGYVQARDIIMGSDQYSASFFVLKLLATIVSYCSGIPGGLFAPSLSVGAGMGGWVAQFLPHTAPGAVVLLGTVAYFAAVTQSPLTATVIVMEMCDNQQITLALLASAFLAFGVSRTLCSHALYGALAVRFVRTTAPKQNSASVVTATDTARQASRGQSSPSKQG</sequence>
<evidence type="ECO:0000313" key="13">
    <source>
        <dbReference type="Proteomes" id="UP000018454"/>
    </source>
</evidence>
<proteinExistence type="predicted"/>
<feature type="transmembrane region" description="Helical" evidence="11">
    <location>
        <begin position="425"/>
        <end position="450"/>
    </location>
</feature>
<feature type="transmembrane region" description="Helical" evidence="11">
    <location>
        <begin position="306"/>
        <end position="329"/>
    </location>
</feature>
<evidence type="ECO:0000313" key="12">
    <source>
        <dbReference type="EMBL" id="EGE47378.1"/>
    </source>
</evidence>
<dbReference type="Proteomes" id="UP000018454">
    <property type="component" value="Unassembled WGS sequence"/>
</dbReference>
<feature type="transmembrane region" description="Helical" evidence="11">
    <location>
        <begin position="391"/>
        <end position="413"/>
    </location>
</feature>
<dbReference type="InterPro" id="IPR001807">
    <property type="entry name" value="ClC"/>
</dbReference>
<dbReference type="GO" id="GO:0034707">
    <property type="term" value="C:chloride channel complex"/>
    <property type="evidence" value="ECO:0007669"/>
    <property type="project" value="UniProtKB-KW"/>
</dbReference>
<feature type="transmembrane region" description="Helical" evidence="11">
    <location>
        <begin position="96"/>
        <end position="120"/>
    </location>
</feature>
<organism evidence="12 13">
    <name type="scientific">Acetobacter pomorum DM001</name>
    <dbReference type="NCBI Taxonomy" id="945681"/>
    <lineage>
        <taxon>Bacteria</taxon>
        <taxon>Pseudomonadati</taxon>
        <taxon>Pseudomonadota</taxon>
        <taxon>Alphaproteobacteria</taxon>
        <taxon>Acetobacterales</taxon>
        <taxon>Acetobacteraceae</taxon>
        <taxon>Acetobacter</taxon>
    </lineage>
</organism>